<feature type="domain" description="ABC transporter" evidence="8">
    <location>
        <begin position="332"/>
        <end position="566"/>
    </location>
</feature>
<feature type="transmembrane region" description="Helical" evidence="7">
    <location>
        <begin position="160"/>
        <end position="178"/>
    </location>
</feature>
<evidence type="ECO:0000259" key="9">
    <source>
        <dbReference type="PROSITE" id="PS50929"/>
    </source>
</evidence>
<dbReference type="InterPro" id="IPR011527">
    <property type="entry name" value="ABC1_TM_dom"/>
</dbReference>
<dbReference type="GO" id="GO:0140359">
    <property type="term" value="F:ABC-type transporter activity"/>
    <property type="evidence" value="ECO:0007669"/>
    <property type="project" value="InterPro"/>
</dbReference>
<keyword evidence="4" id="KW-0067">ATP-binding</keyword>
<organism evidence="10 11">
    <name type="scientific">Scrofimicrobium canadense</name>
    <dbReference type="NCBI Taxonomy" id="2652290"/>
    <lineage>
        <taxon>Bacteria</taxon>
        <taxon>Bacillati</taxon>
        <taxon>Actinomycetota</taxon>
        <taxon>Actinomycetes</taxon>
        <taxon>Actinomycetales</taxon>
        <taxon>Actinomycetaceae</taxon>
        <taxon>Scrofimicrobium</taxon>
    </lineage>
</organism>
<feature type="transmembrane region" description="Helical" evidence="7">
    <location>
        <begin position="134"/>
        <end position="154"/>
    </location>
</feature>
<evidence type="ECO:0000313" key="11">
    <source>
        <dbReference type="Proteomes" id="UP000470875"/>
    </source>
</evidence>
<dbReference type="Gene3D" id="3.40.50.300">
    <property type="entry name" value="P-loop containing nucleotide triphosphate hydrolases"/>
    <property type="match status" value="1"/>
</dbReference>
<dbReference type="InterPro" id="IPR003439">
    <property type="entry name" value="ABC_transporter-like_ATP-bd"/>
</dbReference>
<keyword evidence="6 7" id="KW-0472">Membrane</keyword>
<dbReference type="CDD" id="cd03228">
    <property type="entry name" value="ABCC_MRP_Like"/>
    <property type="match status" value="1"/>
</dbReference>
<dbReference type="PANTHER" id="PTHR24221:SF590">
    <property type="entry name" value="COMPONENT LINKED WITH THE ASSEMBLY OF CYTOCHROME' TRANSPORT TRANSMEMBRANE ATP-BINDING PROTEIN ABC TRANSPORTER CYDD-RELATED"/>
    <property type="match status" value="1"/>
</dbReference>
<dbReference type="SUPFAM" id="SSF90123">
    <property type="entry name" value="ABC transporter transmembrane region"/>
    <property type="match status" value="1"/>
</dbReference>
<dbReference type="GO" id="GO:0005524">
    <property type="term" value="F:ATP binding"/>
    <property type="evidence" value="ECO:0007669"/>
    <property type="project" value="UniProtKB-KW"/>
</dbReference>
<evidence type="ECO:0000256" key="6">
    <source>
        <dbReference type="ARBA" id="ARBA00023136"/>
    </source>
</evidence>
<dbReference type="InterPro" id="IPR039421">
    <property type="entry name" value="Type_1_exporter"/>
</dbReference>
<dbReference type="PROSITE" id="PS50893">
    <property type="entry name" value="ABC_TRANSPORTER_2"/>
    <property type="match status" value="1"/>
</dbReference>
<dbReference type="RefSeq" id="WP_318656475.1">
    <property type="nucleotide sequence ID" value="NZ_VULO01000002.1"/>
</dbReference>
<keyword evidence="3" id="KW-0547">Nucleotide-binding</keyword>
<dbReference type="CDD" id="cd18584">
    <property type="entry name" value="ABC_6TM_AarD_CydD"/>
    <property type="match status" value="1"/>
</dbReference>
<dbReference type="PANTHER" id="PTHR24221">
    <property type="entry name" value="ATP-BINDING CASSETTE SUB-FAMILY B"/>
    <property type="match status" value="1"/>
</dbReference>
<evidence type="ECO:0000313" key="10">
    <source>
        <dbReference type="EMBL" id="MSS83669.1"/>
    </source>
</evidence>
<evidence type="ECO:0000259" key="8">
    <source>
        <dbReference type="PROSITE" id="PS50893"/>
    </source>
</evidence>
<sequence>MRPLDPRLLRYAKAARRYIVEIAILGILVSFLVIAGAFLIAASVSPVVNYGAELSQIAPLLGWLAAVFVARALLLYWRESRAHKAADQTIATLREQVVAKTARLGPRWRSRNGVDTTTLVTRGLDDLDPYFVRYLPQLVMMMTVTPATLVTIFILDPLSAIIAAVTVPLIPVFMILIGKMTESASRKRLLAMEQLGSQLLDLLVGLPTLKALGREKGPRRHLEQISEQSTKTTMQTLRIAFLSGGVLEFLATLSVALVAVSVGFRMVTGDLDLFTGLTIIMLAPEVYEPLRQVGAQFHASANGIAAAEECFSILEQPETPRGDLTAPTAPIIHLQSLSVAARGAWAPDNLSATIPRGKITALAGASGVGKTTTAMTILGLETPTRGSVLLDSQDLADTRMQTWWSQVSWVPQSPLIVAGSVTENIGNDANPSDRDKAAEITGFAAVVETLPGGWDTLIGAGGIGLSVGQRQRLALTKALLQRSPYVILDEPTAHLDAMSEEQIVHVLEMLRDGGTTIIVIAHRQAVLDSADLVIPIPTRPATQDELEAYPQLSVNEAPEDLSDDRLDLLDSRLLEENS</sequence>
<dbReference type="EMBL" id="VULO01000002">
    <property type="protein sequence ID" value="MSS83669.1"/>
    <property type="molecule type" value="Genomic_DNA"/>
</dbReference>
<proteinExistence type="predicted"/>
<evidence type="ECO:0000256" key="2">
    <source>
        <dbReference type="ARBA" id="ARBA00022692"/>
    </source>
</evidence>
<comment type="subcellular location">
    <subcellularLocation>
        <location evidence="1">Cell membrane</location>
        <topology evidence="1">Multi-pass membrane protein</topology>
    </subcellularLocation>
</comment>
<keyword evidence="2 7" id="KW-0812">Transmembrane</keyword>
<comment type="caution">
    <text evidence="10">The sequence shown here is derived from an EMBL/GenBank/DDBJ whole genome shotgun (WGS) entry which is preliminary data.</text>
</comment>
<name>A0A6N7VPK6_9ACTO</name>
<dbReference type="Pfam" id="PF00005">
    <property type="entry name" value="ABC_tran"/>
    <property type="match status" value="1"/>
</dbReference>
<evidence type="ECO:0000256" key="5">
    <source>
        <dbReference type="ARBA" id="ARBA00022989"/>
    </source>
</evidence>
<protein>
    <submittedName>
        <fullName evidence="10">Thiol reductant ABC exporter subunit CydD</fullName>
    </submittedName>
</protein>
<dbReference type="Gene3D" id="1.20.1560.10">
    <property type="entry name" value="ABC transporter type 1, transmembrane domain"/>
    <property type="match status" value="1"/>
</dbReference>
<keyword evidence="5 7" id="KW-1133">Transmembrane helix</keyword>
<dbReference type="GO" id="GO:0042883">
    <property type="term" value="P:cysteine transport"/>
    <property type="evidence" value="ECO:0007669"/>
    <property type="project" value="InterPro"/>
</dbReference>
<feature type="transmembrane region" description="Helical" evidence="7">
    <location>
        <begin position="20"/>
        <end position="45"/>
    </location>
</feature>
<dbReference type="PROSITE" id="PS50929">
    <property type="entry name" value="ABC_TM1F"/>
    <property type="match status" value="1"/>
</dbReference>
<evidence type="ECO:0000256" key="1">
    <source>
        <dbReference type="ARBA" id="ARBA00004651"/>
    </source>
</evidence>
<dbReference type="AlphaFoldDB" id="A0A6N7VPK6"/>
<accession>A0A6N7VPK6</accession>
<gene>
    <name evidence="10" type="primary">cydD</name>
    <name evidence="10" type="ORF">FYJ24_02595</name>
</gene>
<dbReference type="InterPro" id="IPR014216">
    <property type="entry name" value="ABC_transptr_CydD"/>
</dbReference>
<dbReference type="InterPro" id="IPR003593">
    <property type="entry name" value="AAA+_ATPase"/>
</dbReference>
<evidence type="ECO:0000256" key="3">
    <source>
        <dbReference type="ARBA" id="ARBA00022741"/>
    </source>
</evidence>
<keyword evidence="11" id="KW-1185">Reference proteome</keyword>
<dbReference type="GO" id="GO:0016887">
    <property type="term" value="F:ATP hydrolysis activity"/>
    <property type="evidence" value="ECO:0007669"/>
    <property type="project" value="InterPro"/>
</dbReference>
<feature type="transmembrane region" description="Helical" evidence="7">
    <location>
        <begin position="239"/>
        <end position="264"/>
    </location>
</feature>
<dbReference type="Proteomes" id="UP000470875">
    <property type="component" value="Unassembled WGS sequence"/>
</dbReference>
<dbReference type="GO" id="GO:0005886">
    <property type="term" value="C:plasma membrane"/>
    <property type="evidence" value="ECO:0007669"/>
    <property type="project" value="UniProtKB-SubCell"/>
</dbReference>
<dbReference type="SUPFAM" id="SSF52540">
    <property type="entry name" value="P-loop containing nucleoside triphosphate hydrolases"/>
    <property type="match status" value="1"/>
</dbReference>
<feature type="domain" description="ABC transmembrane type-1" evidence="9">
    <location>
        <begin position="22"/>
        <end position="302"/>
    </location>
</feature>
<reference evidence="10 11" key="1">
    <citation type="submission" date="2019-08" db="EMBL/GenBank/DDBJ databases">
        <title>In-depth cultivation of the pig gut microbiome towards novel bacterial diversity and tailored functional studies.</title>
        <authorList>
            <person name="Wylensek D."/>
            <person name="Hitch T.C.A."/>
            <person name="Clavel T."/>
        </authorList>
    </citation>
    <scope>NUCLEOTIDE SEQUENCE [LARGE SCALE GENOMIC DNA]</scope>
    <source>
        <strain evidence="10 11">WB03_NA08</strain>
    </source>
</reference>
<evidence type="ECO:0000256" key="4">
    <source>
        <dbReference type="ARBA" id="ARBA00022840"/>
    </source>
</evidence>
<dbReference type="SMART" id="SM00382">
    <property type="entry name" value="AAA"/>
    <property type="match status" value="1"/>
</dbReference>
<dbReference type="InterPro" id="IPR027417">
    <property type="entry name" value="P-loop_NTPase"/>
</dbReference>
<dbReference type="InterPro" id="IPR036640">
    <property type="entry name" value="ABC1_TM_sf"/>
</dbReference>
<evidence type="ECO:0000256" key="7">
    <source>
        <dbReference type="SAM" id="Phobius"/>
    </source>
</evidence>
<feature type="transmembrane region" description="Helical" evidence="7">
    <location>
        <begin position="57"/>
        <end position="77"/>
    </location>
</feature>
<dbReference type="NCBIfam" id="TIGR02857">
    <property type="entry name" value="CydD"/>
    <property type="match status" value="1"/>
</dbReference>
<dbReference type="Pfam" id="PF00664">
    <property type="entry name" value="ABC_membrane"/>
    <property type="match status" value="1"/>
</dbReference>